<reference evidence="2 3" key="1">
    <citation type="submission" date="2007-04" db="EMBL/GenBank/DDBJ databases">
        <title>Complete genome sequence of Burkholderia multivorans ATCC 17616.</title>
        <authorList>
            <person name="Ohtsubo Y."/>
            <person name="Yamashita A."/>
            <person name="Kurokawa K."/>
            <person name="Takami H."/>
            <person name="Yuhara S."/>
            <person name="Nishiyama E."/>
            <person name="Endo R."/>
            <person name="Miyazaki R."/>
            <person name="Ono A."/>
            <person name="Yano K."/>
            <person name="Ito M."/>
            <person name="Sota M."/>
            <person name="Yuji N."/>
            <person name="Hattori M."/>
            <person name="Tsuda M."/>
        </authorList>
    </citation>
    <scope>NUCLEOTIDE SEQUENCE [LARGE SCALE GENOMIC DNA]</scope>
    <source>
        <strain evidence="3">ATCC 17616 / 249</strain>
    </source>
</reference>
<organism evidence="2 3">
    <name type="scientific">Burkholderia multivorans (strain ATCC 17616 / 249)</name>
    <dbReference type="NCBI Taxonomy" id="395019"/>
    <lineage>
        <taxon>Bacteria</taxon>
        <taxon>Pseudomonadati</taxon>
        <taxon>Pseudomonadota</taxon>
        <taxon>Betaproteobacteria</taxon>
        <taxon>Burkholderiales</taxon>
        <taxon>Burkholderiaceae</taxon>
        <taxon>Burkholderia</taxon>
        <taxon>Burkholderia cepacia complex</taxon>
    </lineage>
</organism>
<proteinExistence type="predicted"/>
<dbReference type="KEGG" id="bmj:BMULJ_00774"/>
<keyword evidence="3" id="KW-1185">Reference proteome</keyword>
<name>A0A0H3KHJ0_BURM1</name>
<dbReference type="SUPFAM" id="SSF54593">
    <property type="entry name" value="Glyoxalase/Bleomycin resistance protein/Dihydroxybiphenyl dioxygenase"/>
    <property type="match status" value="1"/>
</dbReference>
<dbReference type="RefSeq" id="WP_012213955.1">
    <property type="nucleotide sequence ID" value="NC_010084.1"/>
</dbReference>
<dbReference type="Proteomes" id="UP000008815">
    <property type="component" value="Chromosome 1"/>
</dbReference>
<dbReference type="AlphaFoldDB" id="A0A0H3KHJ0"/>
<accession>A0A0H3KHJ0</accession>
<sequence length="315" mass="35598">MSKIVVRELAYVRLRSPDLDLAEQFLTDFGLSRSARTANALYMRGTDPAHHIHVTEQGEAKVVGFAFEVASEADLERATLIEGASAVHDIDEPGGGRRVILTEPNGYQIELVHGIQRLPSVPVERTIYNTGEEPRRRAGVLQRLPASPTRIKRIGHCVLASTKWTETTRWFHENLGLVTTDSIYAAEPSNVIATFSRLDQGAEYVDHHVFMCFKGDESGLNHVSFEMNDIDAVFADHHWLMGTGKYEHMWGPGRHYLGSQVFDYWADPWGRIHEHWADSDRVNAAYESRQCSAEEGFVSQWGEHPPEKFLTRVSK</sequence>
<evidence type="ECO:0000313" key="3">
    <source>
        <dbReference type="Proteomes" id="UP000008815"/>
    </source>
</evidence>
<dbReference type="InterPro" id="IPR029068">
    <property type="entry name" value="Glyas_Bleomycin-R_OHBP_Dase"/>
</dbReference>
<feature type="domain" description="VOC" evidence="1">
    <location>
        <begin position="8"/>
        <end position="114"/>
    </location>
</feature>
<evidence type="ECO:0000313" key="2">
    <source>
        <dbReference type="EMBL" id="BAG42734.1"/>
    </source>
</evidence>
<dbReference type="EMBL" id="AP009385">
    <property type="protein sequence ID" value="BAG42734.1"/>
    <property type="molecule type" value="Genomic_DNA"/>
</dbReference>
<dbReference type="HOGENOM" id="CLU_052361_0_0_4"/>
<dbReference type="eggNOG" id="COG0346">
    <property type="taxonomic scope" value="Bacteria"/>
</dbReference>
<gene>
    <name evidence="2" type="ordered locus">BMULJ_00774</name>
</gene>
<dbReference type="STRING" id="395019.BMULJ_00774"/>
<protein>
    <submittedName>
        <fullName evidence="2">Catechol 2,3-dioxygenase-like protein</fullName>
    </submittedName>
</protein>
<dbReference type="PROSITE" id="PS51819">
    <property type="entry name" value="VOC"/>
    <property type="match status" value="2"/>
</dbReference>
<feature type="domain" description="VOC" evidence="1">
    <location>
        <begin position="153"/>
        <end position="278"/>
    </location>
</feature>
<dbReference type="KEGG" id="bmu:Bmul_2459"/>
<dbReference type="InterPro" id="IPR037523">
    <property type="entry name" value="VOC_core"/>
</dbReference>
<evidence type="ECO:0000259" key="1">
    <source>
        <dbReference type="PROSITE" id="PS51819"/>
    </source>
</evidence>
<dbReference type="Gene3D" id="3.10.180.10">
    <property type="entry name" value="2,3-Dihydroxybiphenyl 1,2-Dioxygenase, domain 1"/>
    <property type="match status" value="2"/>
</dbReference>